<keyword evidence="1" id="KW-0805">Transcription regulation</keyword>
<reference evidence="6" key="1">
    <citation type="submission" date="2012-11" db="EMBL/GenBank/DDBJ databases">
        <authorList>
            <person name="Lucero-Rivera Y.E."/>
            <person name="Tovar-Ramirez D."/>
        </authorList>
    </citation>
    <scope>NUCLEOTIDE SEQUENCE [LARGE SCALE GENOMIC DNA]</scope>
    <source>
        <strain evidence="6">Araruama</strain>
    </source>
</reference>
<keyword evidence="3" id="KW-0804">Transcription</keyword>
<proteinExistence type="predicted"/>
<dbReference type="EMBL" id="ATBP01000082">
    <property type="protein sequence ID" value="ETR73160.1"/>
    <property type="molecule type" value="Genomic_DNA"/>
</dbReference>
<dbReference type="InterPro" id="IPR011711">
    <property type="entry name" value="GntR_C"/>
</dbReference>
<feature type="domain" description="HTH gntR-type" evidence="4">
    <location>
        <begin position="8"/>
        <end position="75"/>
    </location>
</feature>
<dbReference type="GO" id="GO:0003677">
    <property type="term" value="F:DNA binding"/>
    <property type="evidence" value="ECO:0007669"/>
    <property type="project" value="UniProtKB-KW"/>
</dbReference>
<protein>
    <submittedName>
        <fullName evidence="5">GntR family transcriptional regulator</fullName>
    </submittedName>
</protein>
<keyword evidence="2" id="KW-0238">DNA-binding</keyword>
<dbReference type="CDD" id="cd07377">
    <property type="entry name" value="WHTH_GntR"/>
    <property type="match status" value="1"/>
</dbReference>
<evidence type="ECO:0000256" key="3">
    <source>
        <dbReference type="ARBA" id="ARBA00023163"/>
    </source>
</evidence>
<dbReference type="Pfam" id="PF07729">
    <property type="entry name" value="FCD"/>
    <property type="match status" value="1"/>
</dbReference>
<dbReference type="InterPro" id="IPR036388">
    <property type="entry name" value="WH-like_DNA-bd_sf"/>
</dbReference>
<dbReference type="InterPro" id="IPR036390">
    <property type="entry name" value="WH_DNA-bd_sf"/>
</dbReference>
<dbReference type="SUPFAM" id="SSF46785">
    <property type="entry name" value="Winged helix' DNA-binding domain"/>
    <property type="match status" value="1"/>
</dbReference>
<gene>
    <name evidence="5" type="ORF">OMM_01163</name>
</gene>
<comment type="caution">
    <text evidence="5">The sequence shown here is derived from an EMBL/GenBank/DDBJ whole genome shotgun (WGS) entry which is preliminary data.</text>
</comment>
<dbReference type="GO" id="GO:0003700">
    <property type="term" value="F:DNA-binding transcription factor activity"/>
    <property type="evidence" value="ECO:0007669"/>
    <property type="project" value="InterPro"/>
</dbReference>
<evidence type="ECO:0000313" key="6">
    <source>
        <dbReference type="Proteomes" id="UP000189670"/>
    </source>
</evidence>
<evidence type="ECO:0000256" key="1">
    <source>
        <dbReference type="ARBA" id="ARBA00023015"/>
    </source>
</evidence>
<dbReference type="InterPro" id="IPR008920">
    <property type="entry name" value="TF_FadR/GntR_C"/>
</dbReference>
<organism evidence="5 6">
    <name type="scientific">Candidatus Magnetoglobus multicellularis str. Araruama</name>
    <dbReference type="NCBI Taxonomy" id="890399"/>
    <lineage>
        <taxon>Bacteria</taxon>
        <taxon>Pseudomonadati</taxon>
        <taxon>Thermodesulfobacteriota</taxon>
        <taxon>Desulfobacteria</taxon>
        <taxon>Desulfobacterales</taxon>
        <taxon>Desulfobacteraceae</taxon>
        <taxon>Candidatus Magnetoglobus</taxon>
    </lineage>
</organism>
<dbReference type="Pfam" id="PF00392">
    <property type="entry name" value="GntR"/>
    <property type="match status" value="1"/>
</dbReference>
<dbReference type="PANTHER" id="PTHR43537:SF24">
    <property type="entry name" value="GLUCONATE OPERON TRANSCRIPTIONAL REPRESSOR"/>
    <property type="match status" value="1"/>
</dbReference>
<accession>A0A1V1PEC3</accession>
<sequence>MMTINSSKNLSDIVAEYIRDKIIKMEYKPGDKIVESKISKELNVSQSPTREALRILERNMLVELIPRKGAYVTELIEAHIESLYEILSELLVLVGKKCIKNYDADAFKQAEIAIEKAFIAAKENDVDAFYHSVIAFGLSCISGCKDSLLEKVIYELLPTMRRILYLSVSYRQENLSENVDLLKNGKEAIMNRNTERAEDALRKWMKIEKENSIKGLTSGNLLKK</sequence>
<dbReference type="SMART" id="SM00345">
    <property type="entry name" value="HTH_GNTR"/>
    <property type="match status" value="1"/>
</dbReference>
<dbReference type="Gene3D" id="1.20.120.530">
    <property type="entry name" value="GntR ligand-binding domain-like"/>
    <property type="match status" value="1"/>
</dbReference>
<dbReference type="Proteomes" id="UP000189670">
    <property type="component" value="Unassembled WGS sequence"/>
</dbReference>
<name>A0A1V1PEC3_9BACT</name>
<dbReference type="Gene3D" id="1.10.10.10">
    <property type="entry name" value="Winged helix-like DNA-binding domain superfamily/Winged helix DNA-binding domain"/>
    <property type="match status" value="1"/>
</dbReference>
<dbReference type="InterPro" id="IPR000524">
    <property type="entry name" value="Tscrpt_reg_HTH_GntR"/>
</dbReference>
<evidence type="ECO:0000313" key="5">
    <source>
        <dbReference type="EMBL" id="ETR73160.1"/>
    </source>
</evidence>
<dbReference type="AlphaFoldDB" id="A0A1V1PEC3"/>
<dbReference type="PANTHER" id="PTHR43537">
    <property type="entry name" value="TRANSCRIPTIONAL REGULATOR, GNTR FAMILY"/>
    <property type="match status" value="1"/>
</dbReference>
<dbReference type="PROSITE" id="PS50949">
    <property type="entry name" value="HTH_GNTR"/>
    <property type="match status" value="1"/>
</dbReference>
<evidence type="ECO:0000259" key="4">
    <source>
        <dbReference type="PROSITE" id="PS50949"/>
    </source>
</evidence>
<evidence type="ECO:0000256" key="2">
    <source>
        <dbReference type="ARBA" id="ARBA00023125"/>
    </source>
</evidence>